<gene>
    <name evidence="1" type="ORF">SAMN02745148_01700</name>
</gene>
<dbReference type="OrthoDB" id="6163364at2"/>
<dbReference type="EMBL" id="FQUJ01000006">
    <property type="protein sequence ID" value="SHF04607.1"/>
    <property type="molecule type" value="Genomic_DNA"/>
</dbReference>
<accession>A0A1M4YFP2</accession>
<evidence type="ECO:0000313" key="1">
    <source>
        <dbReference type="EMBL" id="SHF04607.1"/>
    </source>
</evidence>
<name>A0A1M4YFP2_9GAMM</name>
<dbReference type="AlphaFoldDB" id="A0A1M4YFP2"/>
<proteinExistence type="predicted"/>
<organism evidence="1 2">
    <name type="scientific">Modicisalibacter ilicicola DSM 19980</name>
    <dbReference type="NCBI Taxonomy" id="1121942"/>
    <lineage>
        <taxon>Bacteria</taxon>
        <taxon>Pseudomonadati</taxon>
        <taxon>Pseudomonadota</taxon>
        <taxon>Gammaproteobacteria</taxon>
        <taxon>Oceanospirillales</taxon>
        <taxon>Halomonadaceae</taxon>
        <taxon>Modicisalibacter</taxon>
    </lineage>
</organism>
<evidence type="ECO:0000313" key="2">
    <source>
        <dbReference type="Proteomes" id="UP000184346"/>
    </source>
</evidence>
<keyword evidence="2" id="KW-1185">Reference proteome</keyword>
<dbReference type="Proteomes" id="UP000184346">
    <property type="component" value="Unassembled WGS sequence"/>
</dbReference>
<reference evidence="1 2" key="1">
    <citation type="submission" date="2016-11" db="EMBL/GenBank/DDBJ databases">
        <authorList>
            <person name="Jaros S."/>
            <person name="Januszkiewicz K."/>
            <person name="Wedrychowicz H."/>
        </authorList>
    </citation>
    <scope>NUCLEOTIDE SEQUENCE [LARGE SCALE GENOMIC DNA]</scope>
    <source>
        <strain evidence="1 2">DSM 19980</strain>
    </source>
</reference>
<sequence>MSGKARRQRQDTFDILYLWLTGYDFQVELGINHRLRMNPLWSDLNSRVMEARTELEVRGKCFYPEERKGEKFVFTLIATPSPPGFTDTVEDIQQRDSHGSPRYRTYRGYPVPVFECPKGVARLRRERRAAAWNAWMQVPEGYISDCLSVLSAKAARYIYIHEHIVEKERWINSFSIQSSDPDE</sequence>
<protein>
    <submittedName>
        <fullName evidence="1">Uncharacterized protein</fullName>
    </submittedName>
</protein>
<dbReference type="RefSeq" id="WP_072821725.1">
    <property type="nucleotide sequence ID" value="NZ_FQUJ01000006.1"/>
</dbReference>